<dbReference type="AlphaFoldDB" id="A0A2P2MS16"/>
<name>A0A2P2MS16_RHIMU</name>
<organism evidence="1">
    <name type="scientific">Rhizophora mucronata</name>
    <name type="common">Asiatic mangrove</name>
    <dbReference type="NCBI Taxonomy" id="61149"/>
    <lineage>
        <taxon>Eukaryota</taxon>
        <taxon>Viridiplantae</taxon>
        <taxon>Streptophyta</taxon>
        <taxon>Embryophyta</taxon>
        <taxon>Tracheophyta</taxon>
        <taxon>Spermatophyta</taxon>
        <taxon>Magnoliopsida</taxon>
        <taxon>eudicotyledons</taxon>
        <taxon>Gunneridae</taxon>
        <taxon>Pentapetalae</taxon>
        <taxon>rosids</taxon>
        <taxon>fabids</taxon>
        <taxon>Malpighiales</taxon>
        <taxon>Rhizophoraceae</taxon>
        <taxon>Rhizophora</taxon>
    </lineage>
</organism>
<reference evidence="1" key="1">
    <citation type="submission" date="2018-02" db="EMBL/GenBank/DDBJ databases">
        <title>Rhizophora mucronata_Transcriptome.</title>
        <authorList>
            <person name="Meera S.P."/>
            <person name="Sreeshan A."/>
            <person name="Augustine A."/>
        </authorList>
    </citation>
    <scope>NUCLEOTIDE SEQUENCE</scope>
    <source>
        <tissue evidence="1">Leaf</tissue>
    </source>
</reference>
<proteinExistence type="predicted"/>
<accession>A0A2P2MS16</accession>
<sequence length="73" mass="8555">MYAKLTWKMGNAMLKITKHWSRILCPIGRIWLTFHCQNRDCFYFILPYVLSCIERKLQANSPLPPPVVVGRCS</sequence>
<protein>
    <submittedName>
        <fullName evidence="1">Uncharacterized protein MANES_18G080100</fullName>
    </submittedName>
</protein>
<evidence type="ECO:0000313" key="1">
    <source>
        <dbReference type="EMBL" id="MBX33002.1"/>
    </source>
</evidence>
<dbReference type="EMBL" id="GGEC01052518">
    <property type="protein sequence ID" value="MBX33002.1"/>
    <property type="molecule type" value="Transcribed_RNA"/>
</dbReference>